<dbReference type="Proteomes" id="UP000885738">
    <property type="component" value="Unassembled WGS sequence"/>
</dbReference>
<name>A0A7C1VX73_DESA2</name>
<protein>
    <recommendedName>
        <fullName evidence="2">DUF2281 domain-containing protein</fullName>
    </recommendedName>
</protein>
<organism evidence="1">
    <name type="scientific">Desulfofervidus auxilii</name>
    <dbReference type="NCBI Taxonomy" id="1621989"/>
    <lineage>
        <taxon>Bacteria</taxon>
        <taxon>Pseudomonadati</taxon>
        <taxon>Thermodesulfobacteriota</taxon>
        <taxon>Candidatus Desulfofervidia</taxon>
        <taxon>Candidatus Desulfofervidales</taxon>
        <taxon>Candidatus Desulfofervidaceae</taxon>
        <taxon>Candidatus Desulfofervidus</taxon>
    </lineage>
</organism>
<evidence type="ECO:0008006" key="2">
    <source>
        <dbReference type="Google" id="ProtNLM"/>
    </source>
</evidence>
<dbReference type="EMBL" id="DRIH01000095">
    <property type="protein sequence ID" value="HEC67759.1"/>
    <property type="molecule type" value="Genomic_DNA"/>
</dbReference>
<accession>A0A7C1VX73</accession>
<dbReference type="AlphaFoldDB" id="A0A7C1VX73"/>
<evidence type="ECO:0000313" key="1">
    <source>
        <dbReference type="EMBL" id="HEC67759.1"/>
    </source>
</evidence>
<gene>
    <name evidence="1" type="ORF">ENI35_02965</name>
</gene>
<proteinExistence type="predicted"/>
<reference evidence="1" key="1">
    <citation type="journal article" date="2020" name="mSystems">
        <title>Genome- and Community-Level Interaction Insights into Carbon Utilization and Element Cycling Functions of Hydrothermarchaeota in Hydrothermal Sediment.</title>
        <authorList>
            <person name="Zhou Z."/>
            <person name="Liu Y."/>
            <person name="Xu W."/>
            <person name="Pan J."/>
            <person name="Luo Z.H."/>
            <person name="Li M."/>
        </authorList>
    </citation>
    <scope>NUCLEOTIDE SEQUENCE [LARGE SCALE GENOMIC DNA]</scope>
    <source>
        <strain evidence="1">HyVt-389</strain>
    </source>
</reference>
<comment type="caution">
    <text evidence="1">The sequence shown here is derived from an EMBL/GenBank/DDBJ whole genome shotgun (WGS) entry which is preliminary data.</text>
</comment>
<sequence>MQVYELIENIKKLPKNDLRILLEWIENFEQELWDKEFEEDVRLGKLDKLAEQAIRDFRAGKCLKL</sequence>